<dbReference type="EMBL" id="SMLW01000293">
    <property type="protein sequence ID" value="MTI23747.1"/>
    <property type="molecule type" value="Genomic_DNA"/>
</dbReference>
<protein>
    <recommendedName>
        <fullName evidence="3">Histidine kinase</fullName>
    </recommendedName>
</protein>
<accession>A0ABW9RI56</accession>
<organism evidence="1 2">
    <name type="scientific">Fulvivirga kasyanovii</name>
    <dbReference type="NCBI Taxonomy" id="396812"/>
    <lineage>
        <taxon>Bacteria</taxon>
        <taxon>Pseudomonadati</taxon>
        <taxon>Bacteroidota</taxon>
        <taxon>Cytophagia</taxon>
        <taxon>Cytophagales</taxon>
        <taxon>Fulvivirgaceae</taxon>
        <taxon>Fulvivirga</taxon>
    </lineage>
</organism>
<evidence type="ECO:0000313" key="1">
    <source>
        <dbReference type="EMBL" id="MTI23747.1"/>
    </source>
</evidence>
<keyword evidence="2" id="KW-1185">Reference proteome</keyword>
<dbReference type="Proteomes" id="UP000798808">
    <property type="component" value="Unassembled WGS sequence"/>
</dbReference>
<evidence type="ECO:0008006" key="3">
    <source>
        <dbReference type="Google" id="ProtNLM"/>
    </source>
</evidence>
<dbReference type="RefSeq" id="WP_155169000.1">
    <property type="nucleotide sequence ID" value="NZ_BAAAFL010000017.1"/>
</dbReference>
<name>A0ABW9RI56_9BACT</name>
<comment type="caution">
    <text evidence="1">The sequence shown here is derived from an EMBL/GenBank/DDBJ whole genome shotgun (WGS) entry which is preliminary data.</text>
</comment>
<proteinExistence type="predicted"/>
<dbReference type="InterPro" id="IPR035965">
    <property type="entry name" value="PAS-like_dom_sf"/>
</dbReference>
<gene>
    <name evidence="1" type="ORF">E1163_02160</name>
</gene>
<dbReference type="Gene3D" id="3.30.450.20">
    <property type="entry name" value="PAS domain"/>
    <property type="match status" value="1"/>
</dbReference>
<evidence type="ECO:0000313" key="2">
    <source>
        <dbReference type="Proteomes" id="UP000798808"/>
    </source>
</evidence>
<sequence>MQKNLTSDKINLLVIDRWLLEEEMTLEQVGEVIPTIFYVINPDLTIRYINSIGYRWLNLDPGQAGRTSISITNYYHPDTLHVARSQMHQFYNLQNTFDIQYDLQKVWYERDSEYKLSLITTKFSKNLDGLLSTVTPLEELPNLRERISGLVAGKS</sequence>
<dbReference type="SUPFAM" id="SSF55785">
    <property type="entry name" value="PYP-like sensor domain (PAS domain)"/>
    <property type="match status" value="1"/>
</dbReference>
<reference evidence="1 2" key="1">
    <citation type="submission" date="2019-02" db="EMBL/GenBank/DDBJ databases">
        <authorList>
            <person name="Goldberg S.R."/>
            <person name="Haltli B.A."/>
            <person name="Correa H."/>
            <person name="Russell K.G."/>
        </authorList>
    </citation>
    <scope>NUCLEOTIDE SEQUENCE [LARGE SCALE GENOMIC DNA]</scope>
    <source>
        <strain evidence="1 2">JCM 16186</strain>
    </source>
</reference>